<reference evidence="4" key="1">
    <citation type="submission" date="2020-10" db="EMBL/GenBank/DDBJ databases">
        <authorList>
            <person name="Gilroy R."/>
        </authorList>
    </citation>
    <scope>NUCLEOTIDE SEQUENCE</scope>
    <source>
        <strain evidence="4">CHK181-108</strain>
    </source>
</reference>
<dbReference type="InterPro" id="IPR050197">
    <property type="entry name" value="Aldolase_class_II_sugar_metab"/>
</dbReference>
<name>A0A9D1H1S0_9FIRM</name>
<dbReference type="EMBL" id="DVLU01000031">
    <property type="protein sequence ID" value="HIT85012.1"/>
    <property type="molecule type" value="Genomic_DNA"/>
</dbReference>
<dbReference type="PANTHER" id="PTHR22789">
    <property type="entry name" value="FUCULOSE PHOSPHATE ALDOLASE"/>
    <property type="match status" value="1"/>
</dbReference>
<evidence type="ECO:0000313" key="5">
    <source>
        <dbReference type="Proteomes" id="UP000824165"/>
    </source>
</evidence>
<organism evidence="4 5">
    <name type="scientific">Candidatus Ornithomonoglobus intestinigallinarum</name>
    <dbReference type="NCBI Taxonomy" id="2840894"/>
    <lineage>
        <taxon>Bacteria</taxon>
        <taxon>Bacillati</taxon>
        <taxon>Bacillota</taxon>
        <taxon>Clostridia</taxon>
        <taxon>Candidatus Ornithomonoglobus</taxon>
    </lineage>
</organism>
<dbReference type="GO" id="GO:0016832">
    <property type="term" value="F:aldehyde-lyase activity"/>
    <property type="evidence" value="ECO:0007669"/>
    <property type="project" value="TreeGrafter"/>
</dbReference>
<dbReference type="Pfam" id="PF00596">
    <property type="entry name" value="Aldolase_II"/>
    <property type="match status" value="1"/>
</dbReference>
<dbReference type="PANTHER" id="PTHR22789:SF0">
    <property type="entry name" value="3-OXO-TETRONATE 4-PHOSPHATE DECARBOXYLASE-RELATED"/>
    <property type="match status" value="1"/>
</dbReference>
<dbReference type="Proteomes" id="UP000824165">
    <property type="component" value="Unassembled WGS sequence"/>
</dbReference>
<proteinExistence type="predicted"/>
<dbReference type="SUPFAM" id="SSF53639">
    <property type="entry name" value="AraD/HMP-PK domain-like"/>
    <property type="match status" value="1"/>
</dbReference>
<sequence>MFKSDYEIKKELCEIGRRIYNDGFVAANDGNFSVQIDKDTYFVTPTGVSKGFMTPDMICKVDGQGNLKESNGPWKPSSEFKMHLKVYQERPDVKAVVHAHPPIATSFAIAGISLDKLIMPEAVIFLGAVPIAQYGTPSTMEIPESLEPYLQDYDAILLANHGALSFGCDLNTAFFRMESTEFYAKLLLYARLLGGEKEIPCGEVKKLVDLRKKFGVPGKHPMEKLCPGCYEEGTCSMSPTEANEKYGVESSAAYHGFKPLPSQVCKDDKCSCDKKDLESLVAEVTKKVLEQYNK</sequence>
<comment type="caution">
    <text evidence="4">The sequence shown here is derived from an EMBL/GenBank/DDBJ whole genome shotgun (WGS) entry which is preliminary data.</text>
</comment>
<keyword evidence="1" id="KW-0479">Metal-binding</keyword>
<evidence type="ECO:0000313" key="4">
    <source>
        <dbReference type="EMBL" id="HIT85012.1"/>
    </source>
</evidence>
<gene>
    <name evidence="4" type="ORF">IAA60_03785</name>
</gene>
<dbReference type="InterPro" id="IPR001303">
    <property type="entry name" value="Aldolase_II/adducin_N"/>
</dbReference>
<evidence type="ECO:0000256" key="1">
    <source>
        <dbReference type="ARBA" id="ARBA00022723"/>
    </source>
</evidence>
<dbReference type="GO" id="GO:0005829">
    <property type="term" value="C:cytosol"/>
    <property type="evidence" value="ECO:0007669"/>
    <property type="project" value="TreeGrafter"/>
</dbReference>
<accession>A0A9D1H1S0</accession>
<dbReference type="SMART" id="SM01007">
    <property type="entry name" value="Aldolase_II"/>
    <property type="match status" value="1"/>
</dbReference>
<keyword evidence="2" id="KW-0456">Lyase</keyword>
<evidence type="ECO:0000256" key="2">
    <source>
        <dbReference type="ARBA" id="ARBA00023239"/>
    </source>
</evidence>
<reference evidence="4" key="2">
    <citation type="journal article" date="2021" name="PeerJ">
        <title>Extensive microbial diversity within the chicken gut microbiome revealed by metagenomics and culture.</title>
        <authorList>
            <person name="Gilroy R."/>
            <person name="Ravi A."/>
            <person name="Getino M."/>
            <person name="Pursley I."/>
            <person name="Horton D.L."/>
            <person name="Alikhan N.F."/>
            <person name="Baker D."/>
            <person name="Gharbi K."/>
            <person name="Hall N."/>
            <person name="Watson M."/>
            <person name="Adriaenssens E.M."/>
            <person name="Foster-Nyarko E."/>
            <person name="Jarju S."/>
            <person name="Secka A."/>
            <person name="Antonio M."/>
            <person name="Oren A."/>
            <person name="Chaudhuri R.R."/>
            <person name="La Ragione R."/>
            <person name="Hildebrand F."/>
            <person name="Pallen M.J."/>
        </authorList>
    </citation>
    <scope>NUCLEOTIDE SEQUENCE</scope>
    <source>
        <strain evidence="4">CHK181-108</strain>
    </source>
</reference>
<dbReference type="GO" id="GO:0019323">
    <property type="term" value="P:pentose catabolic process"/>
    <property type="evidence" value="ECO:0007669"/>
    <property type="project" value="TreeGrafter"/>
</dbReference>
<dbReference type="InterPro" id="IPR036409">
    <property type="entry name" value="Aldolase_II/adducin_N_sf"/>
</dbReference>
<dbReference type="GO" id="GO:0046872">
    <property type="term" value="F:metal ion binding"/>
    <property type="evidence" value="ECO:0007669"/>
    <property type="project" value="UniProtKB-KW"/>
</dbReference>
<protein>
    <submittedName>
        <fullName evidence="4">Class II aldolase/adducin family protein</fullName>
    </submittedName>
</protein>
<feature type="domain" description="Class II aldolase/adducin N-terminal" evidence="3">
    <location>
        <begin position="10"/>
        <end position="188"/>
    </location>
</feature>
<evidence type="ECO:0000259" key="3">
    <source>
        <dbReference type="SMART" id="SM01007"/>
    </source>
</evidence>
<dbReference type="AlphaFoldDB" id="A0A9D1H1S0"/>
<dbReference type="Gene3D" id="3.40.225.10">
    <property type="entry name" value="Class II aldolase/adducin N-terminal domain"/>
    <property type="match status" value="1"/>
</dbReference>